<name>A0ABW7QLJ6_9ACTN</name>
<dbReference type="Pfam" id="PF25906">
    <property type="entry name" value="PucR-like_N"/>
    <property type="match status" value="1"/>
</dbReference>
<dbReference type="InterPro" id="IPR042070">
    <property type="entry name" value="PucR_C-HTH_sf"/>
</dbReference>
<evidence type="ECO:0000313" key="4">
    <source>
        <dbReference type="Proteomes" id="UP001610818"/>
    </source>
</evidence>
<organism evidence="3 4">
    <name type="scientific">Streptomyces longisporoflavus</name>
    <dbReference type="NCBI Taxonomy" id="28044"/>
    <lineage>
        <taxon>Bacteria</taxon>
        <taxon>Bacillati</taxon>
        <taxon>Actinomycetota</taxon>
        <taxon>Actinomycetes</taxon>
        <taxon>Kitasatosporales</taxon>
        <taxon>Streptomycetaceae</taxon>
        <taxon>Streptomyces</taxon>
    </lineage>
</organism>
<dbReference type="Pfam" id="PF13556">
    <property type="entry name" value="HTH_30"/>
    <property type="match status" value="1"/>
</dbReference>
<comment type="caution">
    <text evidence="3">The sequence shown here is derived from an EMBL/GenBank/DDBJ whole genome shotgun (WGS) entry which is preliminary data.</text>
</comment>
<evidence type="ECO:0000259" key="1">
    <source>
        <dbReference type="Pfam" id="PF13556"/>
    </source>
</evidence>
<dbReference type="Gene3D" id="1.10.10.2840">
    <property type="entry name" value="PucR C-terminal helix-turn-helix domain"/>
    <property type="match status" value="1"/>
</dbReference>
<gene>
    <name evidence="3" type="ORF">ACH4F9_04370</name>
</gene>
<dbReference type="PANTHER" id="PTHR33744">
    <property type="entry name" value="CARBOHYDRATE DIACID REGULATOR"/>
    <property type="match status" value="1"/>
</dbReference>
<dbReference type="InterPro" id="IPR058663">
    <property type="entry name" value="PucR-like_N"/>
</dbReference>
<dbReference type="PANTHER" id="PTHR33744:SF1">
    <property type="entry name" value="DNA-BINDING TRANSCRIPTIONAL ACTIVATOR ADER"/>
    <property type="match status" value="1"/>
</dbReference>
<evidence type="ECO:0000313" key="3">
    <source>
        <dbReference type="EMBL" id="MFH8544231.1"/>
    </source>
</evidence>
<dbReference type="Proteomes" id="UP001610818">
    <property type="component" value="Unassembled WGS sequence"/>
</dbReference>
<keyword evidence="4" id="KW-1185">Reference proteome</keyword>
<proteinExistence type="predicted"/>
<protein>
    <submittedName>
        <fullName evidence="3">PucR family transcriptional regulator</fullName>
    </submittedName>
</protein>
<sequence length="414" mass="45630">MTTAIKAGDAGHPASALPREFAAIMRPELPGLIQEVIDEIHRSYPEYAEVLDGPYSRAVHLIVEHNLTSFVDQVAAPDTSTVQRDKVCRMFGRFEAYEGRSLDTMQAIFRLGARLALNRAKGMLRRLNLPAGLMLSFADALLAYVDNLMEVSREGYQEARAEMEQGQDIQRQRLLKHLLSDVSVPRATLVELAERAKWQLPDEVTPIAFSTDGRPDRGAVAEDVLVDLSSSLPHALIPGAVDEHRRAFMDAAPRTIRAAVGLTVPLADAAESLRWARRALSLAEAGILEGGAPYLHCRDHLVALSLFADPGLVSALAKQQLAPLAGLTANQRDRLITTLRAWLDTRGNVLQMAETLHLHPQTVRYRLRNLEKVFGDLLASPDDRFATELVLRALELRSRRTATAHRSGPPHLAG</sequence>
<dbReference type="EMBL" id="JBIRGQ010000001">
    <property type="protein sequence ID" value="MFH8544231.1"/>
    <property type="molecule type" value="Genomic_DNA"/>
</dbReference>
<evidence type="ECO:0000259" key="2">
    <source>
        <dbReference type="Pfam" id="PF25906"/>
    </source>
</evidence>
<dbReference type="InterPro" id="IPR051448">
    <property type="entry name" value="CdaR-like_regulators"/>
</dbReference>
<dbReference type="RefSeq" id="WP_397707722.1">
    <property type="nucleotide sequence ID" value="NZ_JBIRGN010000001.1"/>
</dbReference>
<accession>A0ABW7QLJ6</accession>
<feature type="domain" description="PucR C-terminal helix-turn-helix" evidence="1">
    <location>
        <begin position="335"/>
        <end position="393"/>
    </location>
</feature>
<reference evidence="3 4" key="1">
    <citation type="submission" date="2024-10" db="EMBL/GenBank/DDBJ databases">
        <title>The Natural Products Discovery Center: Release of the First 8490 Sequenced Strains for Exploring Actinobacteria Biosynthetic Diversity.</title>
        <authorList>
            <person name="Kalkreuter E."/>
            <person name="Kautsar S.A."/>
            <person name="Yang D."/>
            <person name="Bader C.D."/>
            <person name="Teijaro C.N."/>
            <person name="Fluegel L."/>
            <person name="Davis C.M."/>
            <person name="Simpson J.R."/>
            <person name="Lauterbach L."/>
            <person name="Steele A.D."/>
            <person name="Gui C."/>
            <person name="Meng S."/>
            <person name="Li G."/>
            <person name="Viehrig K."/>
            <person name="Ye F."/>
            <person name="Su P."/>
            <person name="Kiefer A.F."/>
            <person name="Nichols A."/>
            <person name="Cepeda A.J."/>
            <person name="Yan W."/>
            <person name="Fan B."/>
            <person name="Jiang Y."/>
            <person name="Adhikari A."/>
            <person name="Zheng C.-J."/>
            <person name="Schuster L."/>
            <person name="Cowan T.M."/>
            <person name="Smanski M.J."/>
            <person name="Chevrette M.G."/>
            <person name="De Carvalho L.P.S."/>
            <person name="Shen B."/>
        </authorList>
    </citation>
    <scope>NUCLEOTIDE SEQUENCE [LARGE SCALE GENOMIC DNA]</scope>
    <source>
        <strain evidence="3 4">NPDC017990</strain>
    </source>
</reference>
<feature type="domain" description="PucR-like N-terminal" evidence="2">
    <location>
        <begin position="15"/>
        <end position="179"/>
    </location>
</feature>
<dbReference type="InterPro" id="IPR025736">
    <property type="entry name" value="PucR_C-HTH_dom"/>
</dbReference>